<evidence type="ECO:0000256" key="3">
    <source>
        <dbReference type="ARBA" id="ARBA00022691"/>
    </source>
</evidence>
<evidence type="ECO:0000256" key="5">
    <source>
        <dbReference type="SAM" id="MobiDB-lite"/>
    </source>
</evidence>
<name>A0A7H1RZM9_9BACL</name>
<reference evidence="7 8" key="1">
    <citation type="submission" date="2020-09" db="EMBL/GenBank/DDBJ databases">
        <title>Complete Geobacillus genomes through the use of hybrid genome assembly.</title>
        <authorList>
            <person name="Vera D.L."/>
            <person name="Venkateswaran K."/>
            <person name="Singh N.K."/>
            <person name="Landry K."/>
        </authorList>
    </citation>
    <scope>NUCLEOTIDE SEQUENCE [LARGE SCALE GENOMIC DNA]</scope>
    <source>
        <strain evidence="7 8">SURF-189</strain>
    </source>
</reference>
<accession>A0A7H1RZM9</accession>
<dbReference type="InterPro" id="IPR002295">
    <property type="entry name" value="N4/N6-MTase_EcoPI_Mod-like"/>
</dbReference>
<dbReference type="REBASE" id="444915">
    <property type="entry name" value="M.Gza189ORF2705P"/>
</dbReference>
<dbReference type="KEGG" id="gza:IC807_02715"/>
<dbReference type="Proteomes" id="UP000516388">
    <property type="component" value="Chromosome"/>
</dbReference>
<sequence length="424" mass="48646">MSIDDTEVSNLKKICDEIFGEVNFITIFIWQRAFAPVNMNKFASRNHDFVLCYAKQTDFLSWYGLPRSQEADTRYSNPDNDPRGPWTSGDLSVGPPVPEKIYEIVTPSGRVVYPPKGYCWRVTKERFAELLADNRIWFGKDGDSVPRLKRFLSEVKSTITPLTVWTHQEVSHSQDAKKELKELFEDQSVMDYPKPVKLMKRILELSTRENDIILDFFSGSATTAHAVMQLNAEDGGNRKFIMVQLPEKTDETSDAYKAGYKNICEIGKERIRRAGEKIVQETGKTDLDIGFKVFKLDSSNIKEWDPDFENLERDLFDLQNNIKEDRTKEDLLYEILLKIGLPLTVPIEEIDCRGKTIYNVAYGSVLICLEDEIDLDLVQEMLKHRSEHMPPKVILKESGFMSDAVKTNALQTLKKHGITDVRSV</sequence>
<dbReference type="GO" id="GO:0008170">
    <property type="term" value="F:N-methyltransferase activity"/>
    <property type="evidence" value="ECO:0007669"/>
    <property type="project" value="InterPro"/>
</dbReference>
<dbReference type="AlphaFoldDB" id="A0A7H1RZM9"/>
<evidence type="ECO:0000259" key="6">
    <source>
        <dbReference type="Pfam" id="PF01555"/>
    </source>
</evidence>
<evidence type="ECO:0000313" key="7">
    <source>
        <dbReference type="EMBL" id="QNU19718.1"/>
    </source>
</evidence>
<feature type="region of interest" description="Disordered" evidence="5">
    <location>
        <begin position="71"/>
        <end position="90"/>
    </location>
</feature>
<dbReference type="PRINTS" id="PR00506">
    <property type="entry name" value="D21N6MTFRASE"/>
</dbReference>
<keyword evidence="3" id="KW-0949">S-adenosyl-L-methionine</keyword>
<protein>
    <submittedName>
        <fullName evidence="7">Site-specific DNA-methyltransferase</fullName>
    </submittedName>
</protein>
<evidence type="ECO:0000256" key="2">
    <source>
        <dbReference type="ARBA" id="ARBA00022679"/>
    </source>
</evidence>
<organism evidence="7 8">
    <name type="scientific">Geobacillus zalihae</name>
    <dbReference type="NCBI Taxonomy" id="213419"/>
    <lineage>
        <taxon>Bacteria</taxon>
        <taxon>Bacillati</taxon>
        <taxon>Bacillota</taxon>
        <taxon>Bacilli</taxon>
        <taxon>Bacillales</taxon>
        <taxon>Anoxybacillaceae</taxon>
        <taxon>Geobacillus</taxon>
    </lineage>
</organism>
<gene>
    <name evidence="7" type="ORF">IC807_02715</name>
</gene>
<dbReference type="InterPro" id="IPR029063">
    <property type="entry name" value="SAM-dependent_MTases_sf"/>
</dbReference>
<evidence type="ECO:0000256" key="4">
    <source>
        <dbReference type="ARBA" id="ARBA00022747"/>
    </source>
</evidence>
<dbReference type="InterPro" id="IPR002941">
    <property type="entry name" value="DNA_methylase_N4/N6"/>
</dbReference>
<dbReference type="EMBL" id="CP061470">
    <property type="protein sequence ID" value="QNU19718.1"/>
    <property type="molecule type" value="Genomic_DNA"/>
</dbReference>
<proteinExistence type="predicted"/>
<evidence type="ECO:0000313" key="8">
    <source>
        <dbReference type="Proteomes" id="UP000516388"/>
    </source>
</evidence>
<dbReference type="GO" id="GO:0009307">
    <property type="term" value="P:DNA restriction-modification system"/>
    <property type="evidence" value="ECO:0007669"/>
    <property type="project" value="UniProtKB-KW"/>
</dbReference>
<dbReference type="SUPFAM" id="SSF53335">
    <property type="entry name" value="S-adenosyl-L-methionine-dependent methyltransferases"/>
    <property type="match status" value="1"/>
</dbReference>
<keyword evidence="8" id="KW-1185">Reference proteome</keyword>
<dbReference type="GO" id="GO:0032259">
    <property type="term" value="P:methylation"/>
    <property type="evidence" value="ECO:0007669"/>
    <property type="project" value="UniProtKB-KW"/>
</dbReference>
<evidence type="ECO:0000256" key="1">
    <source>
        <dbReference type="ARBA" id="ARBA00022603"/>
    </source>
</evidence>
<keyword evidence="1 7" id="KW-0489">Methyltransferase</keyword>
<keyword evidence="4" id="KW-0680">Restriction system</keyword>
<keyword evidence="2 7" id="KW-0808">Transferase</keyword>
<dbReference type="PIRSF" id="PIRSF015855">
    <property type="entry name" value="TypeIII_Mtase_mKpnI"/>
    <property type="match status" value="1"/>
</dbReference>
<dbReference type="Pfam" id="PF01555">
    <property type="entry name" value="N6_N4_Mtase"/>
    <property type="match status" value="1"/>
</dbReference>
<dbReference type="GO" id="GO:0003677">
    <property type="term" value="F:DNA binding"/>
    <property type="evidence" value="ECO:0007669"/>
    <property type="project" value="InterPro"/>
</dbReference>
<feature type="domain" description="DNA methylase N-4/N-6" evidence="6">
    <location>
        <begin position="2"/>
        <end position="242"/>
    </location>
</feature>
<dbReference type="Gene3D" id="3.40.50.150">
    <property type="entry name" value="Vaccinia Virus protein VP39"/>
    <property type="match status" value="1"/>
</dbReference>